<dbReference type="SUPFAM" id="SSF140990">
    <property type="entry name" value="FtsH protease domain-like"/>
    <property type="match status" value="1"/>
</dbReference>
<dbReference type="EnsemblPlants" id="Kaladp0036s0038.2.v1.1">
    <property type="protein sequence ID" value="Kaladp0036s0038.2.v1.1"/>
    <property type="gene ID" value="Kaladp0036s0038.v1.1"/>
</dbReference>
<keyword evidence="1" id="KW-1133">Transmembrane helix</keyword>
<dbReference type="GO" id="GO:0004222">
    <property type="term" value="F:metalloendopeptidase activity"/>
    <property type="evidence" value="ECO:0007669"/>
    <property type="project" value="InterPro"/>
</dbReference>
<evidence type="ECO:0000313" key="2">
    <source>
        <dbReference type="EnsemblPlants" id="Kaladp0036s0038.1.v1.1"/>
    </source>
</evidence>
<proteinExistence type="predicted"/>
<dbReference type="GO" id="GO:0004176">
    <property type="term" value="F:ATP-dependent peptidase activity"/>
    <property type="evidence" value="ECO:0007669"/>
    <property type="project" value="InterPro"/>
</dbReference>
<keyword evidence="1" id="KW-0472">Membrane</keyword>
<dbReference type="GO" id="GO:0005524">
    <property type="term" value="F:ATP binding"/>
    <property type="evidence" value="ECO:0007669"/>
    <property type="project" value="InterPro"/>
</dbReference>
<dbReference type="AlphaFoldDB" id="A0A7N0TG28"/>
<dbReference type="PANTHER" id="PTHR33471:SF7">
    <property type="entry name" value="ATP-DEPENDENT ZINC METALLOPROTEASE-RELATED"/>
    <property type="match status" value="1"/>
</dbReference>
<dbReference type="Gramene" id="Kaladp0036s0038.1.v1.1">
    <property type="protein sequence ID" value="Kaladp0036s0038.1.v1.1"/>
    <property type="gene ID" value="Kaladp0036s0038.v1.1"/>
</dbReference>
<dbReference type="InterPro" id="IPR037219">
    <property type="entry name" value="Peptidase_M41-like"/>
</dbReference>
<dbReference type="GO" id="GO:0009507">
    <property type="term" value="C:chloroplast"/>
    <property type="evidence" value="ECO:0007669"/>
    <property type="project" value="EnsemblPlants"/>
</dbReference>
<dbReference type="GO" id="GO:0048366">
    <property type="term" value="P:leaf development"/>
    <property type="evidence" value="ECO:0007669"/>
    <property type="project" value="EnsemblPlants"/>
</dbReference>
<evidence type="ECO:0000256" key="1">
    <source>
        <dbReference type="SAM" id="Phobius"/>
    </source>
</evidence>
<evidence type="ECO:0008006" key="4">
    <source>
        <dbReference type="Google" id="ProtNLM"/>
    </source>
</evidence>
<sequence>MTLHLCSPHHTSSLHLLLVSSPSSFPYSQASPIPVRIRASFNSKYPAWHEYDDAVKQKDLARALQFLRNTQLDRDSSPARLAGIGWDRDWDILDTCLNADDMKLVGNAYAFLKEKGLLPSFGKCRNIVLEGPRDVVPSAVKASTGLDVSKLSPKKWGLTGSSSAVLVAFLAGTSFLISQGIDIRTNLAAILGLAFMDSVFLGGTCLALISSYWPPFRRRILVHEAGHLLTAYLMGCPIRGVILDPIVAMQMGIQGQAGTQFWDEKLESELAQGRLSGTAFDRYSMVLFAGIAAEALIYGEAEGGENDENLFRSICLLLEPPLSLTQMSNQARWSVVQSYNLLKWHKNAHRAAVKALETGASLSIVIRQIEEALCPDE</sequence>
<reference evidence="2" key="1">
    <citation type="submission" date="2021-01" db="UniProtKB">
        <authorList>
            <consortium name="EnsemblPlants"/>
        </authorList>
    </citation>
    <scope>IDENTIFICATION</scope>
</reference>
<accession>A0A7N0TG28</accession>
<keyword evidence="1" id="KW-0812">Transmembrane</keyword>
<protein>
    <recommendedName>
        <fullName evidence="4">ATP-dependent zinc metalloprotease</fullName>
    </recommendedName>
</protein>
<dbReference type="FunFam" id="1.20.58.760:FF:000007">
    <property type="entry name" value="ATP-dependent zinc metalloprotease"/>
    <property type="match status" value="1"/>
</dbReference>
<dbReference type="Gramene" id="Kaladp0036s0038.2.v1.1">
    <property type="protein sequence ID" value="Kaladp0036s0038.2.v1.1"/>
    <property type="gene ID" value="Kaladp0036s0038.v1.1"/>
</dbReference>
<dbReference type="PANTHER" id="PTHR33471">
    <property type="entry name" value="ATP-DEPENDENT ZINC METALLOPROTEASE-RELATED"/>
    <property type="match status" value="1"/>
</dbReference>
<dbReference type="EnsemblPlants" id="Kaladp0036s0038.1.v1.1">
    <property type="protein sequence ID" value="Kaladp0036s0038.1.v1.1"/>
    <property type="gene ID" value="Kaladp0036s0038.v1.1"/>
</dbReference>
<organism evidence="2 3">
    <name type="scientific">Kalanchoe fedtschenkoi</name>
    <name type="common">Lavender scallops</name>
    <name type="synonym">South American air plant</name>
    <dbReference type="NCBI Taxonomy" id="63787"/>
    <lineage>
        <taxon>Eukaryota</taxon>
        <taxon>Viridiplantae</taxon>
        <taxon>Streptophyta</taxon>
        <taxon>Embryophyta</taxon>
        <taxon>Tracheophyta</taxon>
        <taxon>Spermatophyta</taxon>
        <taxon>Magnoliopsida</taxon>
        <taxon>eudicotyledons</taxon>
        <taxon>Gunneridae</taxon>
        <taxon>Pentapetalae</taxon>
        <taxon>Saxifragales</taxon>
        <taxon>Crassulaceae</taxon>
        <taxon>Kalanchoe</taxon>
    </lineage>
</organism>
<feature type="transmembrane region" description="Helical" evidence="1">
    <location>
        <begin position="156"/>
        <end position="181"/>
    </location>
</feature>
<dbReference type="GO" id="GO:0042651">
    <property type="term" value="C:thylakoid membrane"/>
    <property type="evidence" value="ECO:0007669"/>
    <property type="project" value="EnsemblPlants"/>
</dbReference>
<dbReference type="OMA" id="WERDWEV"/>
<dbReference type="GO" id="GO:0006508">
    <property type="term" value="P:proteolysis"/>
    <property type="evidence" value="ECO:0007669"/>
    <property type="project" value="InterPro"/>
</dbReference>
<evidence type="ECO:0000313" key="3">
    <source>
        <dbReference type="Proteomes" id="UP000594263"/>
    </source>
</evidence>
<dbReference type="Proteomes" id="UP000594263">
    <property type="component" value="Unplaced"/>
</dbReference>
<keyword evidence="3" id="KW-1185">Reference proteome</keyword>
<feature type="transmembrane region" description="Helical" evidence="1">
    <location>
        <begin position="187"/>
        <end position="209"/>
    </location>
</feature>
<name>A0A7N0TG28_KALFE</name>
<dbReference type="Gene3D" id="1.20.58.760">
    <property type="entry name" value="Peptidase M41"/>
    <property type="match status" value="1"/>
</dbReference>